<dbReference type="KEGG" id="mdb:OVN18_03375"/>
<dbReference type="EMBL" id="CP113089">
    <property type="protein sequence ID" value="WAB82062.1"/>
    <property type="molecule type" value="Genomic_DNA"/>
</dbReference>
<evidence type="ECO:0000256" key="2">
    <source>
        <dbReference type="ARBA" id="ARBA00022723"/>
    </source>
</evidence>
<dbReference type="HAMAP" id="MF_01659">
    <property type="entry name" value="MenD"/>
    <property type="match status" value="1"/>
</dbReference>
<organism evidence="8 9">
    <name type="scientific">Microcella daejeonensis</name>
    <dbReference type="NCBI Taxonomy" id="2994971"/>
    <lineage>
        <taxon>Bacteria</taxon>
        <taxon>Bacillati</taxon>
        <taxon>Actinomycetota</taxon>
        <taxon>Actinomycetes</taxon>
        <taxon>Micrococcales</taxon>
        <taxon>Microbacteriaceae</taxon>
        <taxon>Microcella</taxon>
    </lineage>
</organism>
<evidence type="ECO:0000256" key="4">
    <source>
        <dbReference type="ARBA" id="ARBA00023052"/>
    </source>
</evidence>
<evidence type="ECO:0000256" key="3">
    <source>
        <dbReference type="ARBA" id="ARBA00022842"/>
    </source>
</evidence>
<dbReference type="InterPro" id="IPR012001">
    <property type="entry name" value="Thiamin_PyroP_enz_TPP-bd_dom"/>
</dbReference>
<dbReference type="GO" id="GO:0009234">
    <property type="term" value="P:menaquinone biosynthetic process"/>
    <property type="evidence" value="ECO:0007669"/>
    <property type="project" value="UniProtKB-UniRule"/>
</dbReference>
<comment type="function">
    <text evidence="6">Catalyzes the thiamine diphosphate-dependent decarboxylation of 2-oxoglutarate and the subsequent addition of the resulting succinic semialdehyde-thiamine pyrophosphate anion to isochorismate to yield 2-succinyl-5-enolpyruvyl-6-hydroxy-3-cyclohexene-1-carboxylate (SEPHCHC).</text>
</comment>
<dbReference type="Proteomes" id="UP001164706">
    <property type="component" value="Chromosome"/>
</dbReference>
<evidence type="ECO:0000313" key="8">
    <source>
        <dbReference type="EMBL" id="WAB82062.1"/>
    </source>
</evidence>
<dbReference type="RefSeq" id="WP_267781909.1">
    <property type="nucleotide sequence ID" value="NZ_CP113089.1"/>
</dbReference>
<dbReference type="InterPro" id="IPR029061">
    <property type="entry name" value="THDP-binding"/>
</dbReference>
<dbReference type="GO" id="GO:0030976">
    <property type="term" value="F:thiamine pyrophosphate binding"/>
    <property type="evidence" value="ECO:0007669"/>
    <property type="project" value="UniProtKB-UniRule"/>
</dbReference>
<accession>A0A9E8MM45</accession>
<keyword evidence="4 6" id="KW-0786">Thiamine pyrophosphate</keyword>
<evidence type="ECO:0000256" key="6">
    <source>
        <dbReference type="HAMAP-Rule" id="MF_01659"/>
    </source>
</evidence>
<keyword evidence="5 6" id="KW-0464">Manganese</keyword>
<keyword evidence="6" id="KW-0474">Menaquinone biosynthesis</keyword>
<keyword evidence="1 6" id="KW-0808">Transferase</keyword>
<comment type="pathway">
    <text evidence="6">Quinol/quinone metabolism; 1,4-dihydroxy-2-naphthoate biosynthesis; 1,4-dihydroxy-2-naphthoate from chorismate: step 2/7.</text>
</comment>
<dbReference type="Pfam" id="PF02776">
    <property type="entry name" value="TPP_enzyme_N"/>
    <property type="match status" value="1"/>
</dbReference>
<comment type="pathway">
    <text evidence="6">Quinol/quinone metabolism; menaquinone biosynthesis.</text>
</comment>
<protein>
    <recommendedName>
        <fullName evidence="6">2-succinyl-5-enolpyruvyl-6-hydroxy-3-cyclohexene-1-carboxylate synthase</fullName>
        <shortName evidence="6">SEPHCHC synthase</shortName>
        <ecNumber evidence="6">2.2.1.9</ecNumber>
    </recommendedName>
    <alternativeName>
        <fullName evidence="6">Menaquinone biosynthesis protein MenD</fullName>
    </alternativeName>
</protein>
<reference evidence="8" key="1">
    <citation type="submission" date="2022-11" db="EMBL/GenBank/DDBJ databases">
        <title>Description of Microcella daejonensis nov. sp, isolated from riverside soil.</title>
        <authorList>
            <person name="Molina K.M."/>
            <person name="Kim S.B."/>
        </authorList>
    </citation>
    <scope>NUCLEOTIDE SEQUENCE</scope>
    <source>
        <strain evidence="8">MMS21-STM12</strain>
    </source>
</reference>
<comment type="cofactor">
    <cofactor evidence="6">
        <name>thiamine diphosphate</name>
        <dbReference type="ChEBI" id="CHEBI:58937"/>
    </cofactor>
    <text evidence="6">Binds 1 thiamine pyrophosphate per subunit.</text>
</comment>
<sequence length="578" mass="59355">MPGSGSPAQAAATALIEGLVRCGVADLVLSPGSRSQPLALAAAALDRAGSLRVHVRVDERVAGFTALGLAVESGRPVAVVCTSGTAVANLHPAVLEAHHSGVGLIVLTADRPVELRGIGSNQTTVQPGIFGDVLRADWDVAAPVGDPGEAEEAAGLAEVAVRAAAEGPVHLNLAYREPLSGPIELSADLVPGEPAVAEPGSGILDLEPDDATVVIAGTGAGPLAEELAVQLGAPLIAEVTSEARFGRHMVAAYREVLRGPHGEAVGRAIVLGHPTLSREVPALLQRADVETIVIRTPGVEAYDPGRRARIVDGVRVHGTPDSGAVRRWVGGWVAMSRAVLESQDPGDPAPDLSLAVGTERGVRAAFAKAELAVLRAPIDRRMLVRALWASTWPHDRLVFGASRLVREADRILPGKRIPVHSNRGLAGIDGTVSTGAGIALAARASAEPGRVGTTRVLLGDLALVHDAGALLAPLPDDVRLHVVVGNDGGGTIFDSLEVAATADPDDFARVMRTPVAVDFAALAAAGGWAYRRVTTRAELDDAMTAPEAHVLIEVPLHDADAEPPAADPEAAEPEAAGA</sequence>
<comment type="cofactor">
    <cofactor evidence="6">
        <name>Mg(2+)</name>
        <dbReference type="ChEBI" id="CHEBI:18420"/>
    </cofactor>
    <cofactor evidence="6">
        <name>Mn(2+)</name>
        <dbReference type="ChEBI" id="CHEBI:29035"/>
    </cofactor>
</comment>
<dbReference type="CDD" id="cd07037">
    <property type="entry name" value="TPP_PYR_MenD"/>
    <property type="match status" value="1"/>
</dbReference>
<dbReference type="AlphaFoldDB" id="A0A9E8MM45"/>
<name>A0A9E8MM45_9MICO</name>
<dbReference type="NCBIfam" id="TIGR00173">
    <property type="entry name" value="menD"/>
    <property type="match status" value="1"/>
</dbReference>
<comment type="similarity">
    <text evidence="6">Belongs to the TPP enzyme family. MenD subfamily.</text>
</comment>
<evidence type="ECO:0000256" key="5">
    <source>
        <dbReference type="ARBA" id="ARBA00023211"/>
    </source>
</evidence>
<dbReference type="PANTHER" id="PTHR42916">
    <property type="entry name" value="2-SUCCINYL-5-ENOLPYRUVYL-6-HYDROXY-3-CYCLOHEXENE-1-CARBOXYLATE SYNTHASE"/>
    <property type="match status" value="1"/>
</dbReference>
<comment type="subunit">
    <text evidence="6">Homodimer.</text>
</comment>
<dbReference type="GO" id="GO:0000287">
    <property type="term" value="F:magnesium ion binding"/>
    <property type="evidence" value="ECO:0007669"/>
    <property type="project" value="UniProtKB-UniRule"/>
</dbReference>
<dbReference type="PANTHER" id="PTHR42916:SF1">
    <property type="entry name" value="PROTEIN PHYLLO, CHLOROPLASTIC"/>
    <property type="match status" value="1"/>
</dbReference>
<dbReference type="Gene3D" id="3.40.50.1220">
    <property type="entry name" value="TPP-binding domain"/>
    <property type="match status" value="1"/>
</dbReference>
<dbReference type="InterPro" id="IPR004433">
    <property type="entry name" value="MenaQ_synth_MenD"/>
</dbReference>
<comment type="catalytic activity">
    <reaction evidence="6">
        <text>isochorismate + 2-oxoglutarate + H(+) = 5-enolpyruvoyl-6-hydroxy-2-succinyl-cyclohex-3-ene-1-carboxylate + CO2</text>
        <dbReference type="Rhea" id="RHEA:25593"/>
        <dbReference type="ChEBI" id="CHEBI:15378"/>
        <dbReference type="ChEBI" id="CHEBI:16526"/>
        <dbReference type="ChEBI" id="CHEBI:16810"/>
        <dbReference type="ChEBI" id="CHEBI:29780"/>
        <dbReference type="ChEBI" id="CHEBI:58818"/>
        <dbReference type="EC" id="2.2.1.9"/>
    </reaction>
</comment>
<dbReference type="EC" id="2.2.1.9" evidence="6"/>
<dbReference type="SUPFAM" id="SSF52518">
    <property type="entry name" value="Thiamin diphosphate-binding fold (THDP-binding)"/>
    <property type="match status" value="2"/>
</dbReference>
<keyword evidence="9" id="KW-1185">Reference proteome</keyword>
<dbReference type="GO" id="GO:0070204">
    <property type="term" value="F:2-succinyl-5-enolpyruvyl-6-hydroxy-3-cyclohexene-1-carboxylic-acid synthase activity"/>
    <property type="evidence" value="ECO:0007669"/>
    <property type="project" value="UniProtKB-UniRule"/>
</dbReference>
<evidence type="ECO:0000313" key="9">
    <source>
        <dbReference type="Proteomes" id="UP001164706"/>
    </source>
</evidence>
<dbReference type="Gene3D" id="3.40.50.970">
    <property type="match status" value="2"/>
</dbReference>
<gene>
    <name evidence="6 8" type="primary">menD</name>
    <name evidence="8" type="ORF">OVN18_03375</name>
</gene>
<dbReference type="GO" id="GO:0030145">
    <property type="term" value="F:manganese ion binding"/>
    <property type="evidence" value="ECO:0007669"/>
    <property type="project" value="UniProtKB-UniRule"/>
</dbReference>
<evidence type="ECO:0000256" key="1">
    <source>
        <dbReference type="ARBA" id="ARBA00022679"/>
    </source>
</evidence>
<evidence type="ECO:0000259" key="7">
    <source>
        <dbReference type="Pfam" id="PF02776"/>
    </source>
</evidence>
<keyword evidence="2 6" id="KW-0479">Metal-binding</keyword>
<dbReference type="PIRSF" id="PIRSF004983">
    <property type="entry name" value="MenD"/>
    <property type="match status" value="1"/>
</dbReference>
<feature type="domain" description="Thiamine pyrophosphate enzyme N-terminal TPP-binding" evidence="7">
    <location>
        <begin position="11"/>
        <end position="122"/>
    </location>
</feature>
<keyword evidence="3 6" id="KW-0460">Magnesium</keyword>
<proteinExistence type="inferred from homology"/>